<feature type="chain" id="PRO_5046772212" description="Lipoprotein" evidence="1">
    <location>
        <begin position="26"/>
        <end position="131"/>
    </location>
</feature>
<proteinExistence type="predicted"/>
<name>A0ABQ2DIR0_9MICC</name>
<organism evidence="2 3">
    <name type="scientific">Glutamicibacter ardleyensis</name>
    <dbReference type="NCBI Taxonomy" id="225894"/>
    <lineage>
        <taxon>Bacteria</taxon>
        <taxon>Bacillati</taxon>
        <taxon>Actinomycetota</taxon>
        <taxon>Actinomycetes</taxon>
        <taxon>Micrococcales</taxon>
        <taxon>Micrococcaceae</taxon>
        <taxon>Glutamicibacter</taxon>
    </lineage>
</organism>
<reference evidence="3" key="1">
    <citation type="journal article" date="2019" name="Int. J. Syst. Evol. Microbiol.">
        <title>The Global Catalogue of Microorganisms (GCM) 10K type strain sequencing project: providing services to taxonomists for standard genome sequencing and annotation.</title>
        <authorList>
            <consortium name="The Broad Institute Genomics Platform"/>
            <consortium name="The Broad Institute Genome Sequencing Center for Infectious Disease"/>
            <person name="Wu L."/>
            <person name="Ma J."/>
        </authorList>
    </citation>
    <scope>NUCLEOTIDE SEQUENCE [LARGE SCALE GENOMIC DNA]</scope>
    <source>
        <strain evidence="3">CGMCC 1.3685</strain>
    </source>
</reference>
<dbReference type="InterPro" id="IPR058243">
    <property type="entry name" value="Phage_VG64"/>
</dbReference>
<dbReference type="Pfam" id="PF25682">
    <property type="entry name" value="Phage_VG64"/>
    <property type="match status" value="1"/>
</dbReference>
<evidence type="ECO:0000313" key="3">
    <source>
        <dbReference type="Proteomes" id="UP000606115"/>
    </source>
</evidence>
<dbReference type="EMBL" id="BMKX01000003">
    <property type="protein sequence ID" value="GGJ59015.1"/>
    <property type="molecule type" value="Genomic_DNA"/>
</dbReference>
<dbReference type="RefSeq" id="WP_188685089.1">
    <property type="nucleotide sequence ID" value="NZ_BMKX01000003.1"/>
</dbReference>
<gene>
    <name evidence="2" type="ORF">GCM10007173_17210</name>
</gene>
<evidence type="ECO:0000256" key="1">
    <source>
        <dbReference type="SAM" id="SignalP"/>
    </source>
</evidence>
<sequence length="131" mass="14736">MKKKSIIAMSALAIGALTLAGCTNAETASYNLSKDADHFEVNRRIVMFNGITDKYLLSIEGRCSIKDANEQLEVTCRLGDDQYKKHILGLSDNVSYFVEQLEPIDVSVYHYKVIFKPETIVPEFELQTGKQ</sequence>
<keyword evidence="1" id="KW-0732">Signal</keyword>
<evidence type="ECO:0008006" key="4">
    <source>
        <dbReference type="Google" id="ProtNLM"/>
    </source>
</evidence>
<dbReference type="PROSITE" id="PS51257">
    <property type="entry name" value="PROKAR_LIPOPROTEIN"/>
    <property type="match status" value="1"/>
</dbReference>
<feature type="signal peptide" evidence="1">
    <location>
        <begin position="1"/>
        <end position="25"/>
    </location>
</feature>
<accession>A0ABQ2DIR0</accession>
<dbReference type="GeneID" id="303304091"/>
<evidence type="ECO:0000313" key="2">
    <source>
        <dbReference type="EMBL" id="GGJ59015.1"/>
    </source>
</evidence>
<comment type="caution">
    <text evidence="2">The sequence shown here is derived from an EMBL/GenBank/DDBJ whole genome shotgun (WGS) entry which is preliminary data.</text>
</comment>
<keyword evidence="3" id="KW-1185">Reference proteome</keyword>
<dbReference type="Proteomes" id="UP000606115">
    <property type="component" value="Unassembled WGS sequence"/>
</dbReference>
<protein>
    <recommendedName>
        <fullName evidence="4">Lipoprotein</fullName>
    </recommendedName>
</protein>